<evidence type="ECO:0000256" key="3">
    <source>
        <dbReference type="SAM" id="Phobius"/>
    </source>
</evidence>
<evidence type="ECO:0000259" key="4">
    <source>
        <dbReference type="PROSITE" id="PS50887"/>
    </source>
</evidence>
<dbReference type="CDD" id="cd01949">
    <property type="entry name" value="GGDEF"/>
    <property type="match status" value="1"/>
</dbReference>
<comment type="catalytic activity">
    <reaction evidence="2">
        <text>2 GTP = 3',3'-c-di-GMP + 2 diphosphate</text>
        <dbReference type="Rhea" id="RHEA:24898"/>
        <dbReference type="ChEBI" id="CHEBI:33019"/>
        <dbReference type="ChEBI" id="CHEBI:37565"/>
        <dbReference type="ChEBI" id="CHEBI:58805"/>
        <dbReference type="EC" id="2.7.7.65"/>
    </reaction>
</comment>
<dbReference type="InterPro" id="IPR050469">
    <property type="entry name" value="Diguanylate_Cyclase"/>
</dbReference>
<dbReference type="Pfam" id="PF00990">
    <property type="entry name" value="GGDEF"/>
    <property type="match status" value="1"/>
</dbReference>
<feature type="transmembrane region" description="Helical" evidence="3">
    <location>
        <begin position="64"/>
        <end position="86"/>
    </location>
</feature>
<dbReference type="RefSeq" id="WP_019951752.1">
    <property type="nucleotide sequence ID" value="NZ_JBHLVX010000023.1"/>
</dbReference>
<dbReference type="InterPro" id="IPR000160">
    <property type="entry name" value="GGDEF_dom"/>
</dbReference>
<dbReference type="Gene3D" id="3.30.70.270">
    <property type="match status" value="1"/>
</dbReference>
<sequence length="654" mass="73983">MAIDSYRITGAALAMTTLLAPGGAAIATNAASSLTMALLILLSVSTLLGWWLNGRAGMPLRVMAAMPAALALAVLVLLTLSFLLPVERFDYDFWSSLFAHWPIDTPFYIQRPALPLLLAMLLLALLQFPPGRGGASGALLIVLSLILTVVYLINESNQLLHEHSSAFYALLPALLLLLAIEAHQRRQLLHNRAVQLALAPPLAVLLLVLLLWENFSEQHIQRLSQVAAIESETLTTRLHREVAIFNDAIHRFANGWDSTGTEPDTRQWQHRAAALVGDFYYLRDIAWISWRSHHIERFYPVTRWPNATNQQWLADKAFDALDNESPSDSAATTLTQRLSNRRLMLYRPVVDLDNGRQLGAIAFAVSPTLLLESVFQPLYSNDFLVRVTFDDQLIYRLETADGLSSLRRCSPLMLADSRFTMCIEATYARLFIERHSTPSNMLLVGLIIAWLLYMLTWYYLGLRNRFSGVQYRNHQLRNRVRDEDARRRKAEWGAHHDALTGLLNRRGFGEWVALNGLKPPLTLMVIDIDHFKQVNDRLGHTVGDDYLRRVTDTLNALIVKRGGLLARYGGEEFIACLPDTDIVEAETIGEVLRHRIEAMALPHHKRRGVVTVSIGMVTARREGEHLEALFSLADQALYRAKQQGRNRVDRWHWH</sequence>
<dbReference type="SMART" id="SM00267">
    <property type="entry name" value="GGDEF"/>
    <property type="match status" value="1"/>
</dbReference>
<feature type="transmembrane region" description="Helical" evidence="3">
    <location>
        <begin position="106"/>
        <end position="126"/>
    </location>
</feature>
<keyword evidence="3" id="KW-0472">Membrane</keyword>
<comment type="caution">
    <text evidence="5">The sequence shown here is derived from an EMBL/GenBank/DDBJ whole genome shotgun (WGS) entry which is preliminary data.</text>
</comment>
<dbReference type="Proteomes" id="UP001589814">
    <property type="component" value="Unassembled WGS sequence"/>
</dbReference>
<gene>
    <name evidence="5" type="ORF">ACFFHW_07245</name>
</gene>
<evidence type="ECO:0000256" key="1">
    <source>
        <dbReference type="ARBA" id="ARBA00012528"/>
    </source>
</evidence>
<name>A0ABV6G2A0_9GAMM</name>
<evidence type="ECO:0000256" key="2">
    <source>
        <dbReference type="ARBA" id="ARBA00034247"/>
    </source>
</evidence>
<dbReference type="PANTHER" id="PTHR45138">
    <property type="entry name" value="REGULATORY COMPONENTS OF SENSORY TRANSDUCTION SYSTEM"/>
    <property type="match status" value="1"/>
</dbReference>
<organism evidence="5 6">
    <name type="scientific">Kushneria aurantia</name>
    <dbReference type="NCBI Taxonomy" id="504092"/>
    <lineage>
        <taxon>Bacteria</taxon>
        <taxon>Pseudomonadati</taxon>
        <taxon>Pseudomonadota</taxon>
        <taxon>Gammaproteobacteria</taxon>
        <taxon>Oceanospirillales</taxon>
        <taxon>Halomonadaceae</taxon>
        <taxon>Kushneria</taxon>
    </lineage>
</organism>
<protein>
    <recommendedName>
        <fullName evidence="1">diguanylate cyclase</fullName>
        <ecNumber evidence="1">2.7.7.65</ecNumber>
    </recommendedName>
</protein>
<dbReference type="EC" id="2.7.7.65" evidence="1"/>
<dbReference type="PANTHER" id="PTHR45138:SF9">
    <property type="entry name" value="DIGUANYLATE CYCLASE DGCM-RELATED"/>
    <property type="match status" value="1"/>
</dbReference>
<feature type="transmembrane region" description="Helical" evidence="3">
    <location>
        <begin position="133"/>
        <end position="153"/>
    </location>
</feature>
<feature type="domain" description="GGDEF" evidence="4">
    <location>
        <begin position="519"/>
        <end position="653"/>
    </location>
</feature>
<proteinExistence type="predicted"/>
<keyword evidence="3" id="KW-1133">Transmembrane helix</keyword>
<feature type="transmembrane region" description="Helical" evidence="3">
    <location>
        <begin position="441"/>
        <end position="460"/>
    </location>
</feature>
<feature type="transmembrane region" description="Helical" evidence="3">
    <location>
        <begin position="165"/>
        <end position="182"/>
    </location>
</feature>
<dbReference type="NCBIfam" id="TIGR00254">
    <property type="entry name" value="GGDEF"/>
    <property type="match status" value="1"/>
</dbReference>
<evidence type="ECO:0000313" key="5">
    <source>
        <dbReference type="EMBL" id="MFC0267785.1"/>
    </source>
</evidence>
<feature type="transmembrane region" description="Helical" evidence="3">
    <location>
        <begin position="194"/>
        <end position="212"/>
    </location>
</feature>
<dbReference type="InterPro" id="IPR029787">
    <property type="entry name" value="Nucleotide_cyclase"/>
</dbReference>
<dbReference type="PROSITE" id="PS50887">
    <property type="entry name" value="GGDEF"/>
    <property type="match status" value="1"/>
</dbReference>
<dbReference type="EMBL" id="JBHLVX010000023">
    <property type="protein sequence ID" value="MFC0267785.1"/>
    <property type="molecule type" value="Genomic_DNA"/>
</dbReference>
<keyword evidence="6" id="KW-1185">Reference proteome</keyword>
<feature type="transmembrane region" description="Helical" evidence="3">
    <location>
        <begin position="34"/>
        <end position="52"/>
    </location>
</feature>
<dbReference type="InterPro" id="IPR043128">
    <property type="entry name" value="Rev_trsase/Diguanyl_cyclase"/>
</dbReference>
<keyword evidence="3" id="KW-0812">Transmembrane</keyword>
<dbReference type="SUPFAM" id="SSF55073">
    <property type="entry name" value="Nucleotide cyclase"/>
    <property type="match status" value="1"/>
</dbReference>
<accession>A0ABV6G2A0</accession>
<evidence type="ECO:0000313" key="6">
    <source>
        <dbReference type="Proteomes" id="UP001589814"/>
    </source>
</evidence>
<reference evidence="5 6" key="1">
    <citation type="submission" date="2024-09" db="EMBL/GenBank/DDBJ databases">
        <authorList>
            <person name="Sun Q."/>
            <person name="Mori K."/>
        </authorList>
    </citation>
    <scope>NUCLEOTIDE SEQUENCE [LARGE SCALE GENOMIC DNA]</scope>
    <source>
        <strain evidence="5 6">CCM 7415</strain>
    </source>
</reference>